<keyword evidence="11" id="KW-0966">Cell projection</keyword>
<evidence type="ECO:0000313" key="13">
    <source>
        <dbReference type="EMBL" id="JAG82092.1"/>
    </source>
</evidence>
<feature type="region of interest" description="Disordered" evidence="12">
    <location>
        <begin position="614"/>
        <end position="663"/>
    </location>
</feature>
<feature type="region of interest" description="Disordered" evidence="12">
    <location>
        <begin position="527"/>
        <end position="584"/>
    </location>
</feature>
<evidence type="ECO:0000256" key="12">
    <source>
        <dbReference type="SAM" id="MobiDB-lite"/>
    </source>
</evidence>
<evidence type="ECO:0000256" key="6">
    <source>
        <dbReference type="ARBA" id="ARBA00022737"/>
    </source>
</evidence>
<dbReference type="GO" id="GO:0045503">
    <property type="term" value="F:dynein light chain binding"/>
    <property type="evidence" value="ECO:0007669"/>
    <property type="project" value="TreeGrafter"/>
</dbReference>
<evidence type="ECO:0000256" key="2">
    <source>
        <dbReference type="ARBA" id="ARBA00011059"/>
    </source>
</evidence>
<evidence type="ECO:0000256" key="9">
    <source>
        <dbReference type="ARBA" id="ARBA00023175"/>
    </source>
</evidence>
<evidence type="ECO:0000256" key="1">
    <source>
        <dbReference type="ARBA" id="ARBA00004430"/>
    </source>
</evidence>
<dbReference type="GO" id="GO:0045504">
    <property type="term" value="F:dynein heavy chain binding"/>
    <property type="evidence" value="ECO:0007669"/>
    <property type="project" value="TreeGrafter"/>
</dbReference>
<keyword evidence="8" id="KW-0969">Cilium</keyword>
<comment type="subcellular location">
    <subcellularLocation>
        <location evidence="1">Cytoplasm</location>
        <location evidence="1">Cytoskeleton</location>
        <location evidence="1">Cilium axoneme</location>
    </subcellularLocation>
</comment>
<accession>A0A0C9RU86</accession>
<evidence type="ECO:0000256" key="5">
    <source>
        <dbReference type="ARBA" id="ARBA00022701"/>
    </source>
</evidence>
<dbReference type="PANTHER" id="PTHR12442">
    <property type="entry name" value="DYNEIN INTERMEDIATE CHAIN"/>
    <property type="match status" value="1"/>
</dbReference>
<sequence>MEVEYVYVKSRSQFGKQCIFDDSGVTIEENIVSNPEMMGRYKRKDPLNTATQNTRQFAIHEVQTVSTPIKNSGMVHTEGGWPKEVNMKDEEAVSRFRRRVEKSDNWPPRMRNLMTIAERNVLQNGTINIYQQYFDDMIPTPLILPMGIRTINVYEDPQVPVRPVTHLAWSPDSGKRLAVAHGCTEFQRVSPKLSLYSYIWNIENPNKPFMALKADHPSVTIEFNPRDPSMLISGLMSGQVCNWDIRSGNTPIQISHPQYSHRNPTNCALWINSKTNSEFFSASTGGIIHWWDIRKLRQPTDSLIMDLENPLRGDVVRAIGVSALQFEATMGTKFMAGMENGVVVSGTRKGKNPVEKLALRFNCHYGPVVGIDRNPFSTKNFLTIGDWSARIWSEDTREGNLVSTRHRKASLTGGCWSTSRCSVFYVINDEGVMEVFDILVGLNNPVTTIHLCEDGLKALAPHENGKLVAVGSDKGSVYLVESSEALTTNGKNDKVFLTSYFDRCSRYEKSIDSRLKEIRLAQRVDFVEAEPIPPPPPAGKAKGNKASSTRKPDKERKADDKSSRADEKERKKGKQARPKAKSAWELLEDPELADVEQQYFEAVQQELEKYAEASEALGGGLEGTSSTLTSSREGASSKRKKREDPKELTSGDKRSQLGKGKKKSYSIVKVVVPPVEADGGTGVPQIDEDQPTVDVIDGGATDEEGMQTVRVEIPPQKPSLFRTKPCEDEICDPMICCSDRAASKSFGSAVRAGDEHTETTIHTEELKMNAAIVEMLVGLPKNVLPSQLEDLPSYTADEKRKILAVKDAAPSVLSVALKEAKRRVRSPLRTFEHSTLDEFNVVGKNTEVTETVIGLDEASGGSWGDKKPKKSASSSVKSVKRVTRKRISMENPCSSIPEGFASKEIRNIIGVDIELPETSASSGKRFVLPSKEKKPYPRFSAVNVKKSRDIG</sequence>
<dbReference type="EMBL" id="GBYB01012325">
    <property type="protein sequence ID" value="JAG82092.1"/>
    <property type="molecule type" value="Transcribed_RNA"/>
</dbReference>
<dbReference type="SUPFAM" id="SSF50978">
    <property type="entry name" value="WD40 repeat-like"/>
    <property type="match status" value="1"/>
</dbReference>
<dbReference type="InterPro" id="IPR050687">
    <property type="entry name" value="Dynein_IC"/>
</dbReference>
<evidence type="ECO:0000256" key="7">
    <source>
        <dbReference type="ARBA" id="ARBA00023017"/>
    </source>
</evidence>
<evidence type="ECO:0000256" key="4">
    <source>
        <dbReference type="ARBA" id="ARBA00022574"/>
    </source>
</evidence>
<feature type="compositionally biased region" description="Basic and acidic residues" evidence="12">
    <location>
        <begin position="550"/>
        <end position="570"/>
    </location>
</feature>
<feature type="compositionally biased region" description="Basic residues" evidence="12">
    <location>
        <begin position="571"/>
        <end position="580"/>
    </location>
</feature>
<evidence type="ECO:0000256" key="11">
    <source>
        <dbReference type="ARBA" id="ARBA00023273"/>
    </source>
</evidence>
<dbReference type="InterPro" id="IPR036322">
    <property type="entry name" value="WD40_repeat_dom_sf"/>
</dbReference>
<keyword evidence="6" id="KW-0677">Repeat</keyword>
<dbReference type="AlphaFoldDB" id="A0A0C9RU86"/>
<dbReference type="GO" id="GO:0036157">
    <property type="term" value="C:outer dynein arm"/>
    <property type="evidence" value="ECO:0007669"/>
    <property type="project" value="TreeGrafter"/>
</dbReference>
<reference evidence="13" key="1">
    <citation type="submission" date="2015-01" db="EMBL/GenBank/DDBJ databases">
        <title>Transcriptome Assembly of Fopius arisanus.</title>
        <authorList>
            <person name="Geib S."/>
        </authorList>
    </citation>
    <scope>NUCLEOTIDE SEQUENCE</scope>
</reference>
<gene>
    <name evidence="13" type="primary">Dnai2</name>
    <name evidence="13" type="ORF">g.3532</name>
</gene>
<dbReference type="InterPro" id="IPR001680">
    <property type="entry name" value="WD40_rpt"/>
</dbReference>
<proteinExistence type="inferred from homology"/>
<dbReference type="SMART" id="SM00320">
    <property type="entry name" value="WD40"/>
    <property type="match status" value="5"/>
</dbReference>
<comment type="similarity">
    <text evidence="2">Belongs to the dynein intermediate chain family.</text>
</comment>
<keyword evidence="5" id="KW-0493">Microtubule</keyword>
<dbReference type="GO" id="GO:0003341">
    <property type="term" value="P:cilium movement"/>
    <property type="evidence" value="ECO:0007669"/>
    <property type="project" value="TreeGrafter"/>
</dbReference>
<name>A0A0C9RU86_9HYME</name>
<feature type="region of interest" description="Disordered" evidence="12">
    <location>
        <begin position="857"/>
        <end position="878"/>
    </location>
</feature>
<dbReference type="PANTHER" id="PTHR12442:SF7">
    <property type="entry name" value="DYNEIN AXONEMAL INTERMEDIATE CHAIN 2"/>
    <property type="match status" value="1"/>
</dbReference>
<keyword evidence="7" id="KW-0243">Dynein</keyword>
<keyword evidence="9" id="KW-0505">Motor protein</keyword>
<dbReference type="GO" id="GO:0005874">
    <property type="term" value="C:microtubule"/>
    <property type="evidence" value="ECO:0007669"/>
    <property type="project" value="UniProtKB-KW"/>
</dbReference>
<organism evidence="13">
    <name type="scientific">Fopius arisanus</name>
    <dbReference type="NCBI Taxonomy" id="64838"/>
    <lineage>
        <taxon>Eukaryota</taxon>
        <taxon>Metazoa</taxon>
        <taxon>Ecdysozoa</taxon>
        <taxon>Arthropoda</taxon>
        <taxon>Hexapoda</taxon>
        <taxon>Insecta</taxon>
        <taxon>Pterygota</taxon>
        <taxon>Neoptera</taxon>
        <taxon>Endopterygota</taxon>
        <taxon>Hymenoptera</taxon>
        <taxon>Apocrita</taxon>
        <taxon>Ichneumonoidea</taxon>
        <taxon>Braconidae</taxon>
        <taxon>Opiinae</taxon>
        <taxon>Fopius</taxon>
    </lineage>
</organism>
<dbReference type="GO" id="GO:0036158">
    <property type="term" value="P:outer dynein arm assembly"/>
    <property type="evidence" value="ECO:0007669"/>
    <property type="project" value="TreeGrafter"/>
</dbReference>
<dbReference type="InterPro" id="IPR015943">
    <property type="entry name" value="WD40/YVTN_repeat-like_dom_sf"/>
</dbReference>
<feature type="compositionally biased region" description="Basic and acidic residues" evidence="12">
    <location>
        <begin position="642"/>
        <end position="655"/>
    </location>
</feature>
<evidence type="ECO:0000256" key="10">
    <source>
        <dbReference type="ARBA" id="ARBA00023212"/>
    </source>
</evidence>
<keyword evidence="3" id="KW-0963">Cytoplasm</keyword>
<keyword evidence="10" id="KW-0206">Cytoskeleton</keyword>
<evidence type="ECO:0000256" key="3">
    <source>
        <dbReference type="ARBA" id="ARBA00022490"/>
    </source>
</evidence>
<evidence type="ECO:0000256" key="8">
    <source>
        <dbReference type="ARBA" id="ARBA00023069"/>
    </source>
</evidence>
<keyword evidence="4" id="KW-0853">WD repeat</keyword>
<dbReference type="Gene3D" id="2.130.10.10">
    <property type="entry name" value="YVTN repeat-like/Quinoprotein amine dehydrogenase"/>
    <property type="match status" value="2"/>
</dbReference>
<protein>
    <submittedName>
        <fullName evidence="13">Dnai2 protein</fullName>
    </submittedName>
</protein>